<keyword evidence="3" id="KW-0210">Decarboxylase</keyword>
<name>A0AAN7F7T9_QUERU</name>
<dbReference type="InterPro" id="IPR015421">
    <property type="entry name" value="PyrdxlP-dep_Trfase_major"/>
</dbReference>
<feature type="modified residue" description="N6-(pyridoxal phosphate)lysine" evidence="6">
    <location>
        <position position="263"/>
    </location>
</feature>
<comment type="caution">
    <text evidence="8">The sequence shown here is derived from an EMBL/GenBank/DDBJ whole genome shotgun (WGS) entry which is preliminary data.</text>
</comment>
<evidence type="ECO:0000313" key="8">
    <source>
        <dbReference type="EMBL" id="KAK4587595.1"/>
    </source>
</evidence>
<dbReference type="InterPro" id="IPR010977">
    <property type="entry name" value="Aromatic_deC"/>
</dbReference>
<protein>
    <recommendedName>
        <fullName evidence="10">Tyrosine decarboxylase</fullName>
    </recommendedName>
</protein>
<dbReference type="EMBL" id="JAXUIC010000005">
    <property type="protein sequence ID" value="KAK4587595.1"/>
    <property type="molecule type" value="Genomic_DNA"/>
</dbReference>
<keyword evidence="4 6" id="KW-0663">Pyridoxal phosphate</keyword>
<gene>
    <name evidence="8" type="ORF">RGQ29_018846</name>
</gene>
<evidence type="ECO:0000256" key="3">
    <source>
        <dbReference type="ARBA" id="ARBA00022793"/>
    </source>
</evidence>
<dbReference type="Gene3D" id="3.40.640.10">
    <property type="entry name" value="Type I PLP-dependent aspartate aminotransferase-like (Major domain)"/>
    <property type="match status" value="2"/>
</dbReference>
<accession>A0AAN7F7T9</accession>
<comment type="cofactor">
    <cofactor evidence="1 6 7">
        <name>pyridoxal 5'-phosphate</name>
        <dbReference type="ChEBI" id="CHEBI:597326"/>
    </cofactor>
</comment>
<comment type="similarity">
    <text evidence="2 7">Belongs to the group II decarboxylase family.</text>
</comment>
<dbReference type="Pfam" id="PF00282">
    <property type="entry name" value="Pyridoxal_deC"/>
    <property type="match status" value="2"/>
</dbReference>
<dbReference type="GO" id="GO:0030170">
    <property type="term" value="F:pyridoxal phosphate binding"/>
    <property type="evidence" value="ECO:0007669"/>
    <property type="project" value="InterPro"/>
</dbReference>
<dbReference type="InterPro" id="IPR021115">
    <property type="entry name" value="Pyridoxal-P_BS"/>
</dbReference>
<evidence type="ECO:0000256" key="2">
    <source>
        <dbReference type="ARBA" id="ARBA00009533"/>
    </source>
</evidence>
<evidence type="ECO:0000256" key="1">
    <source>
        <dbReference type="ARBA" id="ARBA00001933"/>
    </source>
</evidence>
<dbReference type="SUPFAM" id="SSF53383">
    <property type="entry name" value="PLP-dependent transferases"/>
    <property type="match status" value="1"/>
</dbReference>
<dbReference type="GO" id="GO:0005737">
    <property type="term" value="C:cytoplasm"/>
    <property type="evidence" value="ECO:0007669"/>
    <property type="project" value="TreeGrafter"/>
</dbReference>
<evidence type="ECO:0000256" key="7">
    <source>
        <dbReference type="RuleBase" id="RU000382"/>
    </source>
</evidence>
<dbReference type="Proteomes" id="UP001324115">
    <property type="component" value="Unassembled WGS sequence"/>
</dbReference>
<evidence type="ECO:0000256" key="5">
    <source>
        <dbReference type="ARBA" id="ARBA00023239"/>
    </source>
</evidence>
<dbReference type="InterPro" id="IPR015424">
    <property type="entry name" value="PyrdxlP-dep_Trfase"/>
</dbReference>
<dbReference type="InterPro" id="IPR015422">
    <property type="entry name" value="PyrdxlP-dep_Trfase_small"/>
</dbReference>
<organism evidence="8 9">
    <name type="scientific">Quercus rubra</name>
    <name type="common">Northern red oak</name>
    <name type="synonym">Quercus borealis</name>
    <dbReference type="NCBI Taxonomy" id="3512"/>
    <lineage>
        <taxon>Eukaryota</taxon>
        <taxon>Viridiplantae</taxon>
        <taxon>Streptophyta</taxon>
        <taxon>Embryophyta</taxon>
        <taxon>Tracheophyta</taxon>
        <taxon>Spermatophyta</taxon>
        <taxon>Magnoliopsida</taxon>
        <taxon>eudicotyledons</taxon>
        <taxon>Gunneridae</taxon>
        <taxon>Pentapetalae</taxon>
        <taxon>rosids</taxon>
        <taxon>fabids</taxon>
        <taxon>Fagales</taxon>
        <taxon>Fagaceae</taxon>
        <taxon>Quercus</taxon>
    </lineage>
</organism>
<dbReference type="Gene3D" id="3.90.1150.10">
    <property type="entry name" value="Aspartate Aminotransferase, domain 1"/>
    <property type="match status" value="1"/>
</dbReference>
<dbReference type="GO" id="GO:0019752">
    <property type="term" value="P:carboxylic acid metabolic process"/>
    <property type="evidence" value="ECO:0007669"/>
    <property type="project" value="InterPro"/>
</dbReference>
<keyword evidence="9" id="KW-1185">Reference proteome</keyword>
<reference evidence="8 9" key="1">
    <citation type="journal article" date="2023" name="G3 (Bethesda)">
        <title>A haplotype-resolved chromosome-scale genome for Quercus rubra L. provides insights into the genetics of adaptive traits for red oak species.</title>
        <authorList>
            <person name="Kapoor B."/>
            <person name="Jenkins J."/>
            <person name="Schmutz J."/>
            <person name="Zhebentyayeva T."/>
            <person name="Kuelheim C."/>
            <person name="Coggeshall M."/>
            <person name="Heim C."/>
            <person name="Lasky J.R."/>
            <person name="Leites L."/>
            <person name="Islam-Faridi N."/>
            <person name="Romero-Severson J."/>
            <person name="DeLeo V.L."/>
            <person name="Lucas S.M."/>
            <person name="Lazic D."/>
            <person name="Gailing O."/>
            <person name="Carlson J."/>
            <person name="Staton M."/>
        </authorList>
    </citation>
    <scope>NUCLEOTIDE SEQUENCE [LARGE SCALE GENOMIC DNA]</scope>
    <source>
        <strain evidence="8">Pseudo-F2</strain>
    </source>
</reference>
<dbReference type="Gene3D" id="1.20.1340.10">
    <property type="entry name" value="dopa decarboxylase, N-terminal domain"/>
    <property type="match status" value="2"/>
</dbReference>
<evidence type="ECO:0008006" key="10">
    <source>
        <dbReference type="Google" id="ProtNLM"/>
    </source>
</evidence>
<keyword evidence="5 7" id="KW-0456">Lyase</keyword>
<evidence type="ECO:0000313" key="9">
    <source>
        <dbReference type="Proteomes" id="UP001324115"/>
    </source>
</evidence>
<dbReference type="InterPro" id="IPR002129">
    <property type="entry name" value="PyrdxlP-dep_de-COase"/>
</dbReference>
<dbReference type="PROSITE" id="PS00392">
    <property type="entry name" value="DDC_GAD_HDC_YDC"/>
    <property type="match status" value="1"/>
</dbReference>
<dbReference type="PANTHER" id="PTHR11999">
    <property type="entry name" value="GROUP II PYRIDOXAL-5-PHOSPHATE DECARBOXYLASE"/>
    <property type="match status" value="1"/>
</dbReference>
<evidence type="ECO:0000256" key="6">
    <source>
        <dbReference type="PIRSR" id="PIRSR602129-50"/>
    </source>
</evidence>
<dbReference type="PANTHER" id="PTHR11999:SF96">
    <property type="entry name" value="TYROSINE DECARBOXYLASE"/>
    <property type="match status" value="1"/>
</dbReference>
<sequence length="443" mass="50514">MSSLKSHELEKNSHMMVNPLDPEEFRRQGHIMIDFIADYYQNIEKFALYYPESIETILQDIQKYIIPGITHWQSPNYFAFFPSSGFRGEILSTGHNVVGFNRMSSPPATELECIVMDWLREMLMLRKSFLFKGNGGGVLQGTTCEAILWSEKMEKLVAMVYGSDQTHCALQKAVQIAGIHTKNFRAIKSTKSNSFGLCPNSLRATIHADVEAGLVPFFLLAEDFNIWVHVDAAYAGSACICPEFRHFIDGFEGANSFTLNAHKWFLTTLDCCCLWAKDPSALMKSLSTIPEFLRNKATDSKLVLDYKDRKISLSRSFRAMKLWLVLRSYGVANLRNFLRSHVKMAKLFEELLRNDNRFEVVAPRNFALVCFRILPWPIYNSVANHVERANELNKKLLESINGSGNVYMSSTVFAIGATLREERHVIRAWKVIQEHADALLSKN</sequence>
<evidence type="ECO:0000256" key="4">
    <source>
        <dbReference type="ARBA" id="ARBA00022898"/>
    </source>
</evidence>
<proteinExistence type="inferred from homology"/>
<dbReference type="AlphaFoldDB" id="A0AAN7F7T9"/>
<dbReference type="GO" id="GO:0016831">
    <property type="term" value="F:carboxy-lyase activity"/>
    <property type="evidence" value="ECO:0007669"/>
    <property type="project" value="InterPro"/>
</dbReference>